<comment type="caution">
    <text evidence="1">The sequence shown here is derived from an EMBL/GenBank/DDBJ whole genome shotgun (WGS) entry which is preliminary data.</text>
</comment>
<reference evidence="1 2" key="2">
    <citation type="journal article" date="2022" name="Mol. Ecol. Resour.">
        <title>The genomes of chicory, endive, great burdock and yacon provide insights into Asteraceae paleo-polyploidization history and plant inulin production.</title>
        <authorList>
            <person name="Fan W."/>
            <person name="Wang S."/>
            <person name="Wang H."/>
            <person name="Wang A."/>
            <person name="Jiang F."/>
            <person name="Liu H."/>
            <person name="Zhao H."/>
            <person name="Xu D."/>
            <person name="Zhang Y."/>
        </authorList>
    </citation>
    <scope>NUCLEOTIDE SEQUENCE [LARGE SCALE GENOMIC DNA]</scope>
    <source>
        <strain evidence="2">cv. Punajuju</strain>
        <tissue evidence="1">Leaves</tissue>
    </source>
</reference>
<keyword evidence="2" id="KW-1185">Reference proteome</keyword>
<dbReference type="Proteomes" id="UP001055811">
    <property type="component" value="Linkage Group LG05"/>
</dbReference>
<accession>A0ACB9CSG6</accession>
<dbReference type="EMBL" id="CM042013">
    <property type="protein sequence ID" value="KAI3737257.1"/>
    <property type="molecule type" value="Genomic_DNA"/>
</dbReference>
<evidence type="ECO:0000313" key="2">
    <source>
        <dbReference type="Proteomes" id="UP001055811"/>
    </source>
</evidence>
<reference evidence="2" key="1">
    <citation type="journal article" date="2022" name="Mol. Ecol. Resour.">
        <title>The genomes of chicory, endive, great burdock and yacon provide insights into Asteraceae palaeo-polyploidization history and plant inulin production.</title>
        <authorList>
            <person name="Fan W."/>
            <person name="Wang S."/>
            <person name="Wang H."/>
            <person name="Wang A."/>
            <person name="Jiang F."/>
            <person name="Liu H."/>
            <person name="Zhao H."/>
            <person name="Xu D."/>
            <person name="Zhang Y."/>
        </authorList>
    </citation>
    <scope>NUCLEOTIDE SEQUENCE [LARGE SCALE GENOMIC DNA]</scope>
    <source>
        <strain evidence="2">cv. Punajuju</strain>
    </source>
</reference>
<organism evidence="1 2">
    <name type="scientific">Cichorium intybus</name>
    <name type="common">Chicory</name>
    <dbReference type="NCBI Taxonomy" id="13427"/>
    <lineage>
        <taxon>Eukaryota</taxon>
        <taxon>Viridiplantae</taxon>
        <taxon>Streptophyta</taxon>
        <taxon>Embryophyta</taxon>
        <taxon>Tracheophyta</taxon>
        <taxon>Spermatophyta</taxon>
        <taxon>Magnoliopsida</taxon>
        <taxon>eudicotyledons</taxon>
        <taxon>Gunneridae</taxon>
        <taxon>Pentapetalae</taxon>
        <taxon>asterids</taxon>
        <taxon>campanulids</taxon>
        <taxon>Asterales</taxon>
        <taxon>Asteraceae</taxon>
        <taxon>Cichorioideae</taxon>
        <taxon>Cichorieae</taxon>
        <taxon>Cichoriinae</taxon>
        <taxon>Cichorium</taxon>
    </lineage>
</organism>
<sequence length="415" mass="47084">MGGYSFEEDCGFIFPRTLVLVGKTGNGKSATRNTILGMQNMFPSKRSSSTVTNSSELKTTTMENGQTLNVIDTPGLFGTSLDIESIGKEIFNCMNMVMDGVDAFLVVISIQTRFSNDEKSTISRLLALFGRKIYDYMIIVFTGGDELEDEDENLEDFLRDSPEALHETLCMCGNRCVLFDNKTKDPTKRSNQVQKLLSLVNTVLNFNGGKPYTDELLIEPKVELKLKETTLKLEQLLTEERTARLKAEENAKIAQKKSDDEMQKFESKLKETTLKLEQLLQAAQNKSDKEIQKQDDPNEQRCKEQLQLESFEDQLLGLIFAYKQAAAFSNPKYEHIDLSEKQKVLNVCSEASNWLKEKKQVHESLPKHADPILLSSDIKKKVEEIDRECRPIMSKPRPGRAGPHQSKLLPLRDRL</sequence>
<evidence type="ECO:0000313" key="1">
    <source>
        <dbReference type="EMBL" id="KAI3737257.1"/>
    </source>
</evidence>
<gene>
    <name evidence="1" type="ORF">L2E82_27254</name>
</gene>
<protein>
    <submittedName>
        <fullName evidence="1">Uncharacterized protein</fullName>
    </submittedName>
</protein>
<proteinExistence type="predicted"/>
<name>A0ACB9CSG6_CICIN</name>